<dbReference type="OMA" id="RYENICK"/>
<name>A0A1Y1JW93_PLAGO</name>
<feature type="transmembrane region" description="Helical" evidence="1">
    <location>
        <begin position="296"/>
        <end position="318"/>
    </location>
</feature>
<proteinExistence type="predicted"/>
<dbReference type="Pfam" id="PF05795">
    <property type="entry name" value="Plasmodium_Vir"/>
    <property type="match status" value="1"/>
</dbReference>
<comment type="caution">
    <text evidence="2">The sequence shown here is derived from an EMBL/GenBank/DDBJ whole genome shotgun (WGS) entry which is preliminary data.</text>
</comment>
<dbReference type="RefSeq" id="XP_028547202.1">
    <property type="nucleotide sequence ID" value="XM_028691401.1"/>
</dbReference>
<gene>
    <name evidence="2" type="ORF">PGO_003995</name>
</gene>
<evidence type="ECO:0000256" key="1">
    <source>
        <dbReference type="SAM" id="Phobius"/>
    </source>
</evidence>
<evidence type="ECO:0000313" key="3">
    <source>
        <dbReference type="Proteomes" id="UP000195521"/>
    </source>
</evidence>
<dbReference type="GeneID" id="39745421"/>
<organism evidence="2 3">
    <name type="scientific">Plasmodium gonderi</name>
    <dbReference type="NCBI Taxonomy" id="77519"/>
    <lineage>
        <taxon>Eukaryota</taxon>
        <taxon>Sar</taxon>
        <taxon>Alveolata</taxon>
        <taxon>Apicomplexa</taxon>
        <taxon>Aconoidasida</taxon>
        <taxon>Haemosporida</taxon>
        <taxon>Plasmodiidae</taxon>
        <taxon>Plasmodium</taxon>
        <taxon>Plasmodium (Plasmodium)</taxon>
    </lineage>
</organism>
<keyword evidence="3" id="KW-1185">Reference proteome</keyword>
<protein>
    <submittedName>
        <fullName evidence="2">Variable surface protein</fullName>
    </submittedName>
</protein>
<dbReference type="InterPro" id="IPR008780">
    <property type="entry name" value="Plasmodium_Vir"/>
</dbReference>
<keyword evidence="1" id="KW-0812">Transmembrane</keyword>
<sequence length="369" mass="43764">MTPPVLDVELIRRLYPFLRGTWEHYENFDTSAEITVKNQIYDKFCKELKDYIKPYQDKFYDLCFKVVRNLGIFCNDSQVCKSGSNHCNNLNIWLYNYKRKNHIHSNLISYIFKLIKNISTRIGYNNNCPYYSYDTNFFEPLVITVIHIFQTNIDVIVKTLLEHDDSLKCSCREFVHKVVKLYKGMKDKYCSGKWTAYPKIKERTCSYLNEFKIIYNEYLYKKASLNEIIPSLETEQDEVLFICQSSYEKNLSSLVDQILPVPLEEDAELFTIESDDTLIEPQQLEHPNLSLYIIKILPYTLAIFAGISSLLLLSYKFTPIRNLFRSRKRAKTTRNTYNEDLENESFYHMSDNMNIISYNQRYDITYGNL</sequence>
<keyword evidence="1" id="KW-1133">Transmembrane helix</keyword>
<dbReference type="AlphaFoldDB" id="A0A1Y1JW93"/>
<reference evidence="3" key="1">
    <citation type="submission" date="2017-04" db="EMBL/GenBank/DDBJ databases">
        <title>Plasmodium gonderi genome.</title>
        <authorList>
            <person name="Arisue N."/>
            <person name="Honma H."/>
            <person name="Kawai S."/>
            <person name="Tougan T."/>
            <person name="Tanabe K."/>
            <person name="Horii T."/>
        </authorList>
    </citation>
    <scope>NUCLEOTIDE SEQUENCE [LARGE SCALE GENOMIC DNA]</scope>
    <source>
        <strain evidence="3">ATCC 30045</strain>
    </source>
</reference>
<keyword evidence="1" id="KW-0472">Membrane</keyword>
<dbReference type="Proteomes" id="UP000195521">
    <property type="component" value="Unassembled WGS sequence"/>
</dbReference>
<dbReference type="EMBL" id="BDQF01000510">
    <property type="protein sequence ID" value="GAW84613.1"/>
    <property type="molecule type" value="Genomic_DNA"/>
</dbReference>
<dbReference type="OrthoDB" id="384458at2759"/>
<accession>A0A1Y1JW93</accession>
<evidence type="ECO:0000313" key="2">
    <source>
        <dbReference type="EMBL" id="GAW84613.1"/>
    </source>
</evidence>